<name>A0ACB8U0R8_9APHY</name>
<keyword evidence="2" id="KW-1185">Reference proteome</keyword>
<dbReference type="Proteomes" id="UP001055072">
    <property type="component" value="Unassembled WGS sequence"/>
</dbReference>
<evidence type="ECO:0000313" key="1">
    <source>
        <dbReference type="EMBL" id="KAI0087829.1"/>
    </source>
</evidence>
<sequence length="682" mass="78191">MEEPPRKIQRRSVFVQSGRCRDHDWLPGGTKVPSLCVICAGWFKYDEAEPCRFEGFRKLRHPSNGVLEEDGFSEGDTNTPSVLYPGLFENNPQDTDINDLQIVIAKFLQPILEEEVEVHKNPNLVFRHLEKDLVACDVCNTSILFSSWFCTECALEICCKCFKEGEWDVDQRDGAVYCIHEFRACSRMGTAELKSALSSAEAVAAQSRKEPAPYETSFAQKCRVEAETYRVTPRLVRKHAEAFQLLWPLGIPISVDPPQGINFDPYSSTNLDILHGTEETFVSKCDFSPQNRIRRWKSKAMTVRRYLQTFTATDLNEYLVVKIEELPHRKTLAEAYPLQYMHYLKMIPFALYASPSGFYNLASHYALDQCDRSANKPDLGPKLYLSASNTQQCSVTLRMNMTGTMYVLANRDQSHQNVAVWTTFRREDVPQLRAFLSKRYPNAKGDAVHGRKHYLDHDDLRRLREQRVIPFSTVQKPGVAILIPAGCVYQAKAIGNIVQVANGFVDYYSIASTLELIDEWRKYRLPDTVQIKWILWYAWNSLVKMKDIKEKVSAVFDVADEGFIRPKSRKSQTVTARDSRALKRHRTRIAKGKTTPDEYAKTHIYRCPHATCSDSSRPYASYSVFDHLKAHHGVKLDDVERNILLKKPLDEWSSTFDIMMSRRPLQVHLPGLLQKDPIVISP</sequence>
<organism evidence="1 2">
    <name type="scientific">Irpex rosettiformis</name>
    <dbReference type="NCBI Taxonomy" id="378272"/>
    <lineage>
        <taxon>Eukaryota</taxon>
        <taxon>Fungi</taxon>
        <taxon>Dikarya</taxon>
        <taxon>Basidiomycota</taxon>
        <taxon>Agaricomycotina</taxon>
        <taxon>Agaricomycetes</taxon>
        <taxon>Polyporales</taxon>
        <taxon>Irpicaceae</taxon>
        <taxon>Irpex</taxon>
    </lineage>
</organism>
<gene>
    <name evidence="1" type="ORF">BDY19DRAFT_953403</name>
</gene>
<comment type="caution">
    <text evidence="1">The sequence shown here is derived from an EMBL/GenBank/DDBJ whole genome shotgun (WGS) entry which is preliminary data.</text>
</comment>
<proteinExistence type="predicted"/>
<accession>A0ACB8U0R8</accession>
<evidence type="ECO:0000313" key="2">
    <source>
        <dbReference type="Proteomes" id="UP001055072"/>
    </source>
</evidence>
<reference evidence="1" key="1">
    <citation type="journal article" date="2021" name="Environ. Microbiol.">
        <title>Gene family expansions and transcriptome signatures uncover fungal adaptations to wood decay.</title>
        <authorList>
            <person name="Hage H."/>
            <person name="Miyauchi S."/>
            <person name="Viragh M."/>
            <person name="Drula E."/>
            <person name="Min B."/>
            <person name="Chaduli D."/>
            <person name="Navarro D."/>
            <person name="Favel A."/>
            <person name="Norest M."/>
            <person name="Lesage-Meessen L."/>
            <person name="Balint B."/>
            <person name="Merenyi Z."/>
            <person name="de Eugenio L."/>
            <person name="Morin E."/>
            <person name="Martinez A.T."/>
            <person name="Baldrian P."/>
            <person name="Stursova M."/>
            <person name="Martinez M.J."/>
            <person name="Novotny C."/>
            <person name="Magnuson J.K."/>
            <person name="Spatafora J.W."/>
            <person name="Maurice S."/>
            <person name="Pangilinan J."/>
            <person name="Andreopoulos W."/>
            <person name="LaButti K."/>
            <person name="Hundley H."/>
            <person name="Na H."/>
            <person name="Kuo A."/>
            <person name="Barry K."/>
            <person name="Lipzen A."/>
            <person name="Henrissat B."/>
            <person name="Riley R."/>
            <person name="Ahrendt S."/>
            <person name="Nagy L.G."/>
            <person name="Grigoriev I.V."/>
            <person name="Martin F."/>
            <person name="Rosso M.N."/>
        </authorList>
    </citation>
    <scope>NUCLEOTIDE SEQUENCE</scope>
    <source>
        <strain evidence="1">CBS 384.51</strain>
    </source>
</reference>
<protein>
    <submittedName>
        <fullName evidence="1">Uncharacterized protein</fullName>
    </submittedName>
</protein>
<dbReference type="EMBL" id="MU274916">
    <property type="protein sequence ID" value="KAI0087829.1"/>
    <property type="molecule type" value="Genomic_DNA"/>
</dbReference>